<dbReference type="Proteomes" id="UP000464751">
    <property type="component" value="Chromosome"/>
</dbReference>
<keyword evidence="1" id="KW-0812">Transmembrane</keyword>
<organism evidence="3 4">
    <name type="scientific">Ancylobacter pratisalsi</name>
    <dbReference type="NCBI Taxonomy" id="1745854"/>
    <lineage>
        <taxon>Bacteria</taxon>
        <taxon>Pseudomonadati</taxon>
        <taxon>Pseudomonadota</taxon>
        <taxon>Alphaproteobacteria</taxon>
        <taxon>Hyphomicrobiales</taxon>
        <taxon>Xanthobacteraceae</taxon>
        <taxon>Ancylobacter</taxon>
    </lineage>
</organism>
<evidence type="ECO:0000313" key="4">
    <source>
        <dbReference type="Proteomes" id="UP000464751"/>
    </source>
</evidence>
<protein>
    <submittedName>
        <fullName evidence="3">Phosphatase PAP2 family protein</fullName>
    </submittedName>
</protein>
<dbReference type="SUPFAM" id="SSF48317">
    <property type="entry name" value="Acid phosphatase/Vanadium-dependent haloperoxidase"/>
    <property type="match status" value="1"/>
</dbReference>
<feature type="transmembrane region" description="Helical" evidence="1">
    <location>
        <begin position="157"/>
        <end position="176"/>
    </location>
</feature>
<keyword evidence="1" id="KW-1133">Transmembrane helix</keyword>
<evidence type="ECO:0000313" key="3">
    <source>
        <dbReference type="EMBL" id="QIB32829.1"/>
    </source>
</evidence>
<feature type="transmembrane region" description="Helical" evidence="1">
    <location>
        <begin position="21"/>
        <end position="47"/>
    </location>
</feature>
<feature type="transmembrane region" description="Helical" evidence="1">
    <location>
        <begin position="183"/>
        <end position="203"/>
    </location>
</feature>
<evidence type="ECO:0000259" key="2">
    <source>
        <dbReference type="Pfam" id="PF01569"/>
    </source>
</evidence>
<keyword evidence="4" id="KW-1185">Reference proteome</keyword>
<dbReference type="KEGG" id="apra:G3A50_03220"/>
<dbReference type="InterPro" id="IPR036938">
    <property type="entry name" value="PAP2/HPO_sf"/>
</dbReference>
<gene>
    <name evidence="3" type="ORF">G3A50_03220</name>
</gene>
<name>A0A6P1YHU6_9HYPH</name>
<dbReference type="InterPro" id="IPR000326">
    <property type="entry name" value="PAP2/HPO"/>
</dbReference>
<dbReference type="Gene3D" id="1.20.144.10">
    <property type="entry name" value="Phosphatidic acid phosphatase type 2/haloperoxidase"/>
    <property type="match status" value="1"/>
</dbReference>
<evidence type="ECO:0000256" key="1">
    <source>
        <dbReference type="SAM" id="Phobius"/>
    </source>
</evidence>
<dbReference type="AlphaFoldDB" id="A0A6P1YHU6"/>
<feature type="transmembrane region" description="Helical" evidence="1">
    <location>
        <begin position="100"/>
        <end position="120"/>
    </location>
</feature>
<sequence length="338" mass="36737">MFKEVCALFCVFYRDNRVLTFVYLTFLISAVFIIAPSIDLAVSRLFYVPGEGFPLARVALLQDLRNAGSYVSVAVGIVLGVVLLLKLLNPMRPSLFAPRFSLYFVMLYLLGPALLVNGVLKNFWGRPRPKNVDEFGGQLPFVDAWSFGEHIFSHRSFVSGEAATIACLIPLALYLPRPWRRQVLVLLGLVAAAVSMNRVAAGAHFLSDITISTALVLTLAVGLRRAFYVAYAETFSNERLESELTRIGLAWRAQRTAFARALFTLPAGALRGAVRGLGIATDWLGTQSVPVGALSSTLGTIASFAWLGPFLNGIATSLSSAISGTMVRLLSQDTPTRS</sequence>
<dbReference type="Pfam" id="PF01569">
    <property type="entry name" value="PAP2"/>
    <property type="match status" value="1"/>
</dbReference>
<dbReference type="EMBL" id="CP048630">
    <property type="protein sequence ID" value="QIB32829.1"/>
    <property type="molecule type" value="Genomic_DNA"/>
</dbReference>
<feature type="transmembrane region" description="Helical" evidence="1">
    <location>
        <begin position="209"/>
        <end position="231"/>
    </location>
</feature>
<reference evidence="3 4" key="1">
    <citation type="submission" date="2020-02" db="EMBL/GenBank/DDBJ databases">
        <authorList>
            <person name="Li G."/>
        </authorList>
    </citation>
    <scope>NUCLEOTIDE SEQUENCE [LARGE SCALE GENOMIC DNA]</scope>
    <source>
        <strain evidence="3 4">DSM 102029</strain>
    </source>
</reference>
<proteinExistence type="predicted"/>
<feature type="transmembrane region" description="Helical" evidence="1">
    <location>
        <begin position="67"/>
        <end position="88"/>
    </location>
</feature>
<keyword evidence="1" id="KW-0472">Membrane</keyword>
<accession>A0A6P1YHU6</accession>
<feature type="domain" description="Phosphatidic acid phosphatase type 2/haloperoxidase" evidence="2">
    <location>
        <begin position="105"/>
        <end position="225"/>
    </location>
</feature>